<dbReference type="InterPro" id="IPR025903">
    <property type="entry name" value="Phostensin/Taperin_N_dom"/>
</dbReference>
<feature type="region of interest" description="Disordered" evidence="5">
    <location>
        <begin position="90"/>
        <end position="110"/>
    </location>
</feature>
<dbReference type="InterPro" id="IPR026671">
    <property type="entry name" value="PPP1R18/Tprn"/>
</dbReference>
<organism evidence="8 9">
    <name type="scientific">Polypterus senegalus</name>
    <name type="common">Senegal bichir</name>
    <dbReference type="NCBI Taxonomy" id="55291"/>
    <lineage>
        <taxon>Eukaryota</taxon>
        <taxon>Metazoa</taxon>
        <taxon>Chordata</taxon>
        <taxon>Craniata</taxon>
        <taxon>Vertebrata</taxon>
        <taxon>Euteleostomi</taxon>
        <taxon>Actinopterygii</taxon>
        <taxon>Polypteriformes</taxon>
        <taxon>Polypteridae</taxon>
        <taxon>Polypterus</taxon>
    </lineage>
</organism>
<feature type="region of interest" description="Disordered" evidence="5">
    <location>
        <begin position="352"/>
        <end position="471"/>
    </location>
</feature>
<feature type="compositionally biased region" description="Basic and acidic residues" evidence="5">
    <location>
        <begin position="360"/>
        <end position="369"/>
    </location>
</feature>
<feature type="non-terminal residue" evidence="8">
    <location>
        <position position="1"/>
    </location>
</feature>
<dbReference type="GO" id="GO:0003779">
    <property type="term" value="F:actin binding"/>
    <property type="evidence" value="ECO:0007669"/>
    <property type="project" value="UniProtKB-KW"/>
</dbReference>
<comment type="caution">
    <text evidence="8">The sequence shown here is derived from an EMBL/GenBank/DDBJ whole genome shotgun (WGS) entry which is preliminary data.</text>
</comment>
<feature type="compositionally biased region" description="Polar residues" evidence="5">
    <location>
        <begin position="444"/>
        <end position="456"/>
    </location>
</feature>
<feature type="compositionally biased region" description="Polar residues" evidence="5">
    <location>
        <begin position="47"/>
        <end position="56"/>
    </location>
</feature>
<accession>A0A8X8BEW4</accession>
<dbReference type="Proteomes" id="UP000886611">
    <property type="component" value="Unassembled WGS sequence"/>
</dbReference>
<protein>
    <submittedName>
        <fullName evidence="8">TPRN protein</fullName>
    </submittedName>
</protein>
<dbReference type="GO" id="GO:0005737">
    <property type="term" value="C:cytoplasm"/>
    <property type="evidence" value="ECO:0007669"/>
    <property type="project" value="UniProtKB-SubCell"/>
</dbReference>
<feature type="non-terminal residue" evidence="8">
    <location>
        <position position="864"/>
    </location>
</feature>
<sequence>MSASEARLLSREQSQASTGSGARMPAWKREILERRRAKSGGAGPSGALSTGDTCDSPTPPQPGTDHPPPDAEPAEGEKLVLQESLGSIEDNPFIRLEKERKKRQERDAPPRRIQHILEAYGNVPGIKTIRAENIIIIESDPSFFQDRPKGLARPNGTVGRYNSINDLLERRGSPVTEIRAREVVIYDTALSRSEENLSLVEPDSELGLLPGQVSRLLQKFDSNYGKLHQKSHSTEDLLADSSAPRPKTRLICPLPKRPHPLPATGAPSQLPSSPTRHWSDRSKSVPVFQQVQDNHKPSSRSLDLSTRTDVELPASLSAPTSPQTSLPSSPEHLMGEACLSVSSFRKRFEPAGTSRTVTVHPKERGERKMVPLANGTCPHPPGLEDSEEPPECLSPVPSSPSASARGTQSVASRPQLRIPEVSPLEPSAISPPQSPEMMPPSASTLPSANGSGSSSFEIRRAPKPDLSSIPEGDLQAKAIANIRIHSRNSFTVIPNRARQVAPRDDPEVDGPPSPVRSLLRKAQMWDGGAWDPRREEEPPVPDVPHDAPPPVPQEPGKPEWESDTSVPRRVPTWEKDEGSAVVSPVVDNGEKHGSSLGTEDLPVTNIDDIVEATEDAEPTSQESTSVPDKGYLQKTGNTFTVVPKRKPAASEAVQEPAASETPLGTGEAPYATLGAMLKKRYPAAEEIQVIGGYQSLGRSCLSKSGTLRKKLKISFNDSSLQTTFEYPSESSLMDEEEEEEDDTGGEEEERPSRVLIPRPTFANSPSPVRNSAGWMPINVIPGMEQQQVKGLDQGPNGVAFSGFKLATFRLPVQIPSLGIATLPKGIKEREPRKRLNAKPKIGVEKPLHKKQQCQSESQRTEEPL</sequence>
<evidence type="ECO:0000313" key="9">
    <source>
        <dbReference type="Proteomes" id="UP000886611"/>
    </source>
</evidence>
<evidence type="ECO:0000259" key="6">
    <source>
        <dbReference type="Pfam" id="PF13914"/>
    </source>
</evidence>
<keyword evidence="4" id="KW-0009">Actin-binding</keyword>
<evidence type="ECO:0000256" key="1">
    <source>
        <dbReference type="ARBA" id="ARBA00004496"/>
    </source>
</evidence>
<feature type="compositionally biased region" description="Pro residues" evidence="5">
    <location>
        <begin position="57"/>
        <end position="66"/>
    </location>
</feature>
<feature type="compositionally biased region" description="Polar residues" evidence="5">
    <location>
        <begin position="266"/>
        <end position="276"/>
    </location>
</feature>
<feature type="region of interest" description="Disordered" evidence="5">
    <location>
        <begin position="825"/>
        <end position="864"/>
    </location>
</feature>
<evidence type="ECO:0000259" key="7">
    <source>
        <dbReference type="Pfam" id="PF13916"/>
    </source>
</evidence>
<reference evidence="8 9" key="1">
    <citation type="journal article" date="2021" name="Cell">
        <title>Tracing the genetic footprints of vertebrate landing in non-teleost ray-finned fishes.</title>
        <authorList>
            <person name="Bi X."/>
            <person name="Wang K."/>
            <person name="Yang L."/>
            <person name="Pan H."/>
            <person name="Jiang H."/>
            <person name="Wei Q."/>
            <person name="Fang M."/>
            <person name="Yu H."/>
            <person name="Zhu C."/>
            <person name="Cai Y."/>
            <person name="He Y."/>
            <person name="Gan X."/>
            <person name="Zeng H."/>
            <person name="Yu D."/>
            <person name="Zhu Y."/>
            <person name="Jiang H."/>
            <person name="Qiu Q."/>
            <person name="Yang H."/>
            <person name="Zhang Y.E."/>
            <person name="Wang W."/>
            <person name="Zhu M."/>
            <person name="He S."/>
            <person name="Zhang G."/>
        </authorList>
    </citation>
    <scope>NUCLEOTIDE SEQUENCE [LARGE SCALE GENOMIC DNA]</scope>
    <source>
        <strain evidence="8">Bchr_013</strain>
    </source>
</reference>
<dbReference type="PANTHER" id="PTHR21685:SF1">
    <property type="entry name" value="TAPERIN"/>
    <property type="match status" value="1"/>
</dbReference>
<keyword evidence="9" id="KW-1185">Reference proteome</keyword>
<feature type="compositionally biased region" description="Polar residues" evidence="5">
    <location>
        <begin position="11"/>
        <end position="20"/>
    </location>
</feature>
<evidence type="ECO:0000313" key="8">
    <source>
        <dbReference type="EMBL" id="KAG2455968.1"/>
    </source>
</evidence>
<evidence type="ECO:0000256" key="5">
    <source>
        <dbReference type="SAM" id="MobiDB-lite"/>
    </source>
</evidence>
<feature type="compositionally biased region" description="Low complexity" evidence="5">
    <location>
        <begin position="394"/>
        <end position="404"/>
    </location>
</feature>
<comment type="subcellular location">
    <subcellularLocation>
        <location evidence="1">Cytoplasm</location>
    </subcellularLocation>
</comment>
<dbReference type="Pfam" id="PF13916">
    <property type="entry name" value="Phostensin_N"/>
    <property type="match status" value="1"/>
</dbReference>
<keyword evidence="2" id="KW-0963">Cytoplasm</keyword>
<feature type="region of interest" description="Disordered" evidence="5">
    <location>
        <begin position="227"/>
        <end position="332"/>
    </location>
</feature>
<dbReference type="InterPro" id="IPR025907">
    <property type="entry name" value="Phostensin/Taperin_PP1-bd_dom"/>
</dbReference>
<evidence type="ECO:0000256" key="2">
    <source>
        <dbReference type="ARBA" id="ARBA00022490"/>
    </source>
</evidence>
<name>A0A8X8BEW4_POLSE</name>
<feature type="domain" description="Phostensin/Taperin N-terminal" evidence="7">
    <location>
        <begin position="22"/>
        <end position="124"/>
    </location>
</feature>
<feature type="compositionally biased region" description="Basic and acidic residues" evidence="5">
    <location>
        <begin position="95"/>
        <end position="110"/>
    </location>
</feature>
<feature type="region of interest" description="Disordered" evidence="5">
    <location>
        <begin position="496"/>
        <end position="666"/>
    </location>
</feature>
<evidence type="ECO:0000256" key="3">
    <source>
        <dbReference type="ARBA" id="ARBA00022553"/>
    </source>
</evidence>
<dbReference type="PANTHER" id="PTHR21685">
    <property type="entry name" value="TON-B BOX DOMAIN"/>
    <property type="match status" value="1"/>
</dbReference>
<feature type="compositionally biased region" description="Acidic residues" evidence="5">
    <location>
        <begin position="732"/>
        <end position="749"/>
    </location>
</feature>
<feature type="domain" description="Phostensin/Taperin PP1-binding" evidence="6">
    <location>
        <begin position="601"/>
        <end position="733"/>
    </location>
</feature>
<feature type="region of interest" description="Disordered" evidence="5">
    <location>
        <begin position="724"/>
        <end position="772"/>
    </location>
</feature>
<gene>
    <name evidence="8" type="primary">Tprn_1</name>
    <name evidence="8" type="ORF">GTO96_0006700</name>
</gene>
<feature type="compositionally biased region" description="Acidic residues" evidence="5">
    <location>
        <begin position="608"/>
        <end position="617"/>
    </location>
</feature>
<dbReference type="GO" id="GO:0019902">
    <property type="term" value="F:phosphatase binding"/>
    <property type="evidence" value="ECO:0007669"/>
    <property type="project" value="InterPro"/>
</dbReference>
<evidence type="ECO:0000256" key="4">
    <source>
        <dbReference type="ARBA" id="ARBA00023203"/>
    </source>
</evidence>
<keyword evidence="3" id="KW-0597">Phosphoprotein</keyword>
<dbReference type="AlphaFoldDB" id="A0A8X8BEW4"/>
<feature type="compositionally biased region" description="Pro residues" evidence="5">
    <location>
        <begin position="540"/>
        <end position="555"/>
    </location>
</feature>
<proteinExistence type="predicted"/>
<dbReference type="EMBL" id="JAATIS010009265">
    <property type="protein sequence ID" value="KAG2455968.1"/>
    <property type="molecule type" value="Genomic_DNA"/>
</dbReference>
<feature type="compositionally biased region" description="Low complexity" evidence="5">
    <location>
        <begin position="312"/>
        <end position="330"/>
    </location>
</feature>
<dbReference type="Pfam" id="PF13914">
    <property type="entry name" value="Phostensin"/>
    <property type="match status" value="1"/>
</dbReference>
<feature type="region of interest" description="Disordered" evidence="5">
    <location>
        <begin position="1"/>
        <end position="77"/>
    </location>
</feature>